<protein>
    <submittedName>
        <fullName evidence="1">Uncharacterized protein</fullName>
    </submittedName>
</protein>
<evidence type="ECO:0000313" key="2">
    <source>
        <dbReference type="Proteomes" id="UP000182740"/>
    </source>
</evidence>
<organism evidence="1 2">
    <name type="scientific">Amycolatopsis australiensis</name>
    <dbReference type="NCBI Taxonomy" id="546364"/>
    <lineage>
        <taxon>Bacteria</taxon>
        <taxon>Bacillati</taxon>
        <taxon>Actinomycetota</taxon>
        <taxon>Actinomycetes</taxon>
        <taxon>Pseudonocardiales</taxon>
        <taxon>Pseudonocardiaceae</taxon>
        <taxon>Amycolatopsis</taxon>
    </lineage>
</organism>
<name>A0A1K1SVJ5_9PSEU</name>
<evidence type="ECO:0000313" key="1">
    <source>
        <dbReference type="EMBL" id="SFW88315.1"/>
    </source>
</evidence>
<gene>
    <name evidence="1" type="ORF">SAMN04489730_6921</name>
</gene>
<keyword evidence="2" id="KW-1185">Reference proteome</keyword>
<reference evidence="2" key="1">
    <citation type="submission" date="2016-11" db="EMBL/GenBank/DDBJ databases">
        <authorList>
            <person name="Varghese N."/>
            <person name="Submissions S."/>
        </authorList>
    </citation>
    <scope>NUCLEOTIDE SEQUENCE [LARGE SCALE GENOMIC DNA]</scope>
    <source>
        <strain evidence="2">DSM 44671</strain>
    </source>
</reference>
<proteinExistence type="predicted"/>
<sequence length="34" mass="3416">MLGAGPDSSISAAHTGPLMNVVVVGADDLHWHCG</sequence>
<dbReference type="Proteomes" id="UP000182740">
    <property type="component" value="Unassembled WGS sequence"/>
</dbReference>
<dbReference type="AlphaFoldDB" id="A0A1K1SVJ5"/>
<dbReference type="STRING" id="546364.SAMN04489730_6921"/>
<dbReference type="EMBL" id="FPJG01000006">
    <property type="protein sequence ID" value="SFW88315.1"/>
    <property type="molecule type" value="Genomic_DNA"/>
</dbReference>
<accession>A0A1K1SVJ5</accession>